<dbReference type="SUPFAM" id="SSF53098">
    <property type="entry name" value="Ribonuclease H-like"/>
    <property type="match status" value="1"/>
</dbReference>
<gene>
    <name evidence="2" type="ORF">C1280_27375</name>
</gene>
<name>A0A2Z3H9Q4_9BACT</name>
<dbReference type="Proteomes" id="UP000245802">
    <property type="component" value="Chromosome"/>
</dbReference>
<accession>A0A2Z3H9Q4</accession>
<evidence type="ECO:0000259" key="1">
    <source>
        <dbReference type="Pfam" id="PF01609"/>
    </source>
</evidence>
<evidence type="ECO:0000313" key="2">
    <source>
        <dbReference type="EMBL" id="AWM40356.1"/>
    </source>
</evidence>
<dbReference type="KEGG" id="gog:C1280_27375"/>
<sequence>MFQQLLARDVIDALAPPPARAVYTPWVVLWLLVYQRLHGNGSLGDAVSHFLTQFPSAAEQPSGATGGYRHARTRLPNAVVATAGRRVFDTLVAAYPPSWRGRRVFMMDGTTLRLAPTDALRGAFTPASNQHGRSHWPVMHLVVAHELASGLAAPPQHGAMYGPGAVGAVQLGLRLMPDLPPGSVILGDRNFGVFGLAHGAVAGGHDAVLRLTQSRFQALVKKAQPAGDGRWALTWHPSVADRKGNPDLRADAVLTGWLHEVPIGGDQPLWLFATVDGTGAEWGGLYRRRLDVETDIRDVRRTLALDQTRGRTVPMVEKELG</sequence>
<reference evidence="2 3" key="1">
    <citation type="submission" date="2018-01" db="EMBL/GenBank/DDBJ databases">
        <title>G. obscuriglobus.</title>
        <authorList>
            <person name="Franke J."/>
            <person name="Blomberg W."/>
            <person name="Selmecki A."/>
        </authorList>
    </citation>
    <scope>NUCLEOTIDE SEQUENCE [LARGE SCALE GENOMIC DNA]</scope>
    <source>
        <strain evidence="2 3">DSM 5831</strain>
    </source>
</reference>
<dbReference type="Pfam" id="PF01609">
    <property type="entry name" value="DDE_Tnp_1"/>
    <property type="match status" value="1"/>
</dbReference>
<feature type="domain" description="Transposase IS4-like" evidence="1">
    <location>
        <begin position="100"/>
        <end position="320"/>
    </location>
</feature>
<dbReference type="GO" id="GO:0006313">
    <property type="term" value="P:DNA transposition"/>
    <property type="evidence" value="ECO:0007669"/>
    <property type="project" value="InterPro"/>
</dbReference>
<protein>
    <submittedName>
        <fullName evidence="2">Transposase</fullName>
    </submittedName>
</protein>
<proteinExistence type="predicted"/>
<dbReference type="InterPro" id="IPR012337">
    <property type="entry name" value="RNaseH-like_sf"/>
</dbReference>
<dbReference type="EMBL" id="CP025958">
    <property type="protein sequence ID" value="AWM40356.1"/>
    <property type="molecule type" value="Genomic_DNA"/>
</dbReference>
<dbReference type="PANTHER" id="PTHR37529:SF1">
    <property type="entry name" value="TRANSPOSASE INSG FOR INSERTION SEQUENCE ELEMENT IS4-RELATED"/>
    <property type="match status" value="1"/>
</dbReference>
<dbReference type="PANTHER" id="PTHR37529">
    <property type="entry name" value="TRANSPOSASE INSG FOR INSERTION SEQUENCE ELEMENT IS4-RELATED"/>
    <property type="match status" value="1"/>
</dbReference>
<dbReference type="AlphaFoldDB" id="A0A2Z3H9Q4"/>
<dbReference type="GO" id="GO:0004803">
    <property type="term" value="F:transposase activity"/>
    <property type="evidence" value="ECO:0007669"/>
    <property type="project" value="InterPro"/>
</dbReference>
<dbReference type="GO" id="GO:0003677">
    <property type="term" value="F:DNA binding"/>
    <property type="evidence" value="ECO:0007669"/>
    <property type="project" value="InterPro"/>
</dbReference>
<keyword evidence="3" id="KW-1185">Reference proteome</keyword>
<organism evidence="2 3">
    <name type="scientific">Gemmata obscuriglobus</name>
    <dbReference type="NCBI Taxonomy" id="114"/>
    <lineage>
        <taxon>Bacteria</taxon>
        <taxon>Pseudomonadati</taxon>
        <taxon>Planctomycetota</taxon>
        <taxon>Planctomycetia</taxon>
        <taxon>Gemmatales</taxon>
        <taxon>Gemmataceae</taxon>
        <taxon>Gemmata</taxon>
    </lineage>
</organism>
<evidence type="ECO:0000313" key="3">
    <source>
        <dbReference type="Proteomes" id="UP000245802"/>
    </source>
</evidence>
<dbReference type="InterPro" id="IPR002559">
    <property type="entry name" value="Transposase_11"/>
</dbReference>